<evidence type="ECO:0000259" key="6">
    <source>
        <dbReference type="PROSITE" id="PS50893"/>
    </source>
</evidence>
<dbReference type="GO" id="GO:0016887">
    <property type="term" value="F:ATP hydrolysis activity"/>
    <property type="evidence" value="ECO:0007669"/>
    <property type="project" value="InterPro"/>
</dbReference>
<keyword evidence="8" id="KW-1185">Reference proteome</keyword>
<dbReference type="AlphaFoldDB" id="A0A0F5FUX5"/>
<accession>A0A0F5FUX5</accession>
<sequence>MSGIELTSINKAFGAYEAIANLSLSVSPGEFVVFLGPSGCGKTTLLRMIAGLEPVSAGEISIGDRRVEHLPPGQRGVAMVFQNYALYPHKSVAENMGFGLRNIGVDKATVAAKIQEAARILQLEALLDRKPGQLSGGQRQRVAIGRAIVKSPEVFLFDEPLSNLDAMLRARTRVEIARLHKRLGATMIFVTHDQIEAMTMAEKIVVMSNGKIEQIGAPMEIYRRPSTRFVASFVGVPAMNFLEIGELRSEGDGARITLGGHDIRTAVPTADLSGALTLGVRPEAVRINPQGSIEAKVDVVERLGEKTVLHTQLADGQQLIAEDVGESRVRFGDVVRLEIDPLRTHIFDGKGVGHHPARSQADD</sequence>
<keyword evidence="5 7" id="KW-0067">ATP-binding</keyword>
<dbReference type="InterPro" id="IPR003593">
    <property type="entry name" value="AAA+_ATPase"/>
</dbReference>
<comment type="subcellular location">
    <subcellularLocation>
        <location evidence="1">Cell inner membrane</location>
        <topology evidence="1">Peripheral membrane protein</topology>
    </subcellularLocation>
</comment>
<dbReference type="NCBIfam" id="NF008653">
    <property type="entry name" value="PRK11650.1"/>
    <property type="match status" value="1"/>
</dbReference>
<gene>
    <name evidence="7" type="ORF">VE25_06820</name>
</gene>
<comment type="similarity">
    <text evidence="2">Belongs to the ABC transporter superfamily.</text>
</comment>
<dbReference type="SMART" id="SM00382">
    <property type="entry name" value="AAA"/>
    <property type="match status" value="1"/>
</dbReference>
<dbReference type="Gene3D" id="2.40.50.140">
    <property type="entry name" value="Nucleic acid-binding proteins"/>
    <property type="match status" value="1"/>
</dbReference>
<evidence type="ECO:0000256" key="2">
    <source>
        <dbReference type="ARBA" id="ARBA00005417"/>
    </source>
</evidence>
<evidence type="ECO:0000313" key="7">
    <source>
        <dbReference type="EMBL" id="KKB12618.1"/>
    </source>
</evidence>
<dbReference type="InterPro" id="IPR017871">
    <property type="entry name" value="ABC_transporter-like_CS"/>
</dbReference>
<dbReference type="PANTHER" id="PTHR43875:SF3">
    <property type="entry name" value="MALTOSE_MALTODEXTRIN IMPORT ATP-BINDING PROTEIN MALK"/>
    <property type="match status" value="1"/>
</dbReference>
<dbReference type="GO" id="GO:0005524">
    <property type="term" value="F:ATP binding"/>
    <property type="evidence" value="ECO:0007669"/>
    <property type="project" value="UniProtKB-KW"/>
</dbReference>
<name>A0A0F5FUX5_9HYPH</name>
<evidence type="ECO:0000256" key="3">
    <source>
        <dbReference type="ARBA" id="ARBA00022448"/>
    </source>
</evidence>
<dbReference type="STRING" id="443610.VE25_06820"/>
<comment type="caution">
    <text evidence="7">The sequence shown here is derived from an EMBL/GenBank/DDBJ whole genome shotgun (WGS) entry which is preliminary data.</text>
</comment>
<keyword evidence="4" id="KW-0547">Nucleotide-binding</keyword>
<dbReference type="Gene3D" id="3.40.50.300">
    <property type="entry name" value="P-loop containing nucleotide triphosphate hydrolases"/>
    <property type="match status" value="1"/>
</dbReference>
<reference evidence="7 8" key="1">
    <citation type="submission" date="2015-03" db="EMBL/GenBank/DDBJ databases">
        <authorList>
            <person name="Hassan Y.I."/>
            <person name="Lepp D."/>
            <person name="Li X.-Z."/>
            <person name="Zhou T."/>
        </authorList>
    </citation>
    <scope>NUCLEOTIDE SEQUENCE [LARGE SCALE GENOMIC DNA]</scope>
    <source>
        <strain evidence="7 8">BD-c194</strain>
    </source>
</reference>
<dbReference type="PATRIC" id="fig|443610.3.peg.3919"/>
<dbReference type="SUPFAM" id="SSF50331">
    <property type="entry name" value="MOP-like"/>
    <property type="match status" value="1"/>
</dbReference>
<dbReference type="InterPro" id="IPR013611">
    <property type="entry name" value="Transp-assoc_OB_typ2"/>
</dbReference>
<dbReference type="PROSITE" id="PS00211">
    <property type="entry name" value="ABC_TRANSPORTER_1"/>
    <property type="match status" value="1"/>
</dbReference>
<dbReference type="Proteomes" id="UP000033632">
    <property type="component" value="Unassembled WGS sequence"/>
</dbReference>
<dbReference type="FunFam" id="3.40.50.300:FF:000042">
    <property type="entry name" value="Maltose/maltodextrin ABC transporter, ATP-binding protein"/>
    <property type="match status" value="1"/>
</dbReference>
<feature type="domain" description="ABC transporter" evidence="6">
    <location>
        <begin position="4"/>
        <end position="234"/>
    </location>
</feature>
<evidence type="ECO:0000256" key="4">
    <source>
        <dbReference type="ARBA" id="ARBA00022741"/>
    </source>
</evidence>
<evidence type="ECO:0000256" key="1">
    <source>
        <dbReference type="ARBA" id="ARBA00004417"/>
    </source>
</evidence>
<dbReference type="InterPro" id="IPR012340">
    <property type="entry name" value="NA-bd_OB-fold"/>
</dbReference>
<dbReference type="InterPro" id="IPR003439">
    <property type="entry name" value="ABC_transporter-like_ATP-bd"/>
</dbReference>
<dbReference type="CDD" id="cd03301">
    <property type="entry name" value="ABC_MalK_N"/>
    <property type="match status" value="1"/>
</dbReference>
<dbReference type="Pfam" id="PF00005">
    <property type="entry name" value="ABC_tran"/>
    <property type="match status" value="1"/>
</dbReference>
<dbReference type="InterPro" id="IPR015855">
    <property type="entry name" value="ABC_transpr_MalK-like"/>
</dbReference>
<dbReference type="InterPro" id="IPR008995">
    <property type="entry name" value="Mo/tungstate-bd_C_term_dom"/>
</dbReference>
<dbReference type="OrthoDB" id="9802264at2"/>
<dbReference type="PANTHER" id="PTHR43875">
    <property type="entry name" value="MALTODEXTRIN IMPORT ATP-BINDING PROTEIN MSMX"/>
    <property type="match status" value="1"/>
</dbReference>
<dbReference type="Gene3D" id="2.40.50.100">
    <property type="match status" value="1"/>
</dbReference>
<dbReference type="PROSITE" id="PS50893">
    <property type="entry name" value="ABC_TRANSPORTER_2"/>
    <property type="match status" value="1"/>
</dbReference>
<dbReference type="InterPro" id="IPR027417">
    <property type="entry name" value="P-loop_NTPase"/>
</dbReference>
<dbReference type="EMBL" id="JZEX01000061">
    <property type="protein sequence ID" value="KKB12618.1"/>
    <property type="molecule type" value="Genomic_DNA"/>
</dbReference>
<evidence type="ECO:0000256" key="5">
    <source>
        <dbReference type="ARBA" id="ARBA00022840"/>
    </source>
</evidence>
<proteinExistence type="inferred from homology"/>
<dbReference type="SUPFAM" id="SSF52540">
    <property type="entry name" value="P-loop containing nucleoside triphosphate hydrolases"/>
    <property type="match status" value="1"/>
</dbReference>
<dbReference type="Pfam" id="PF08402">
    <property type="entry name" value="TOBE_2"/>
    <property type="match status" value="1"/>
</dbReference>
<dbReference type="GO" id="GO:0015423">
    <property type="term" value="F:ABC-type maltose transporter activity"/>
    <property type="evidence" value="ECO:0007669"/>
    <property type="project" value="TreeGrafter"/>
</dbReference>
<dbReference type="GO" id="GO:0055052">
    <property type="term" value="C:ATP-binding cassette (ABC) transporter complex, substrate-binding subunit-containing"/>
    <property type="evidence" value="ECO:0007669"/>
    <property type="project" value="TreeGrafter"/>
</dbReference>
<keyword evidence="3" id="KW-0813">Transport</keyword>
<protein>
    <submittedName>
        <fullName evidence="7">ABC transporter ATP-binding protein</fullName>
    </submittedName>
</protein>
<dbReference type="InterPro" id="IPR047641">
    <property type="entry name" value="ABC_transpr_MalK/UgpC-like"/>
</dbReference>
<evidence type="ECO:0000313" key="8">
    <source>
        <dbReference type="Proteomes" id="UP000033632"/>
    </source>
</evidence>
<dbReference type="RefSeq" id="WP_046107827.1">
    <property type="nucleotide sequence ID" value="NZ_JZEX01000061.1"/>
</dbReference>
<organism evidence="7 8">
    <name type="scientific">Devosia geojensis</name>
    <dbReference type="NCBI Taxonomy" id="443610"/>
    <lineage>
        <taxon>Bacteria</taxon>
        <taxon>Pseudomonadati</taxon>
        <taxon>Pseudomonadota</taxon>
        <taxon>Alphaproteobacteria</taxon>
        <taxon>Hyphomicrobiales</taxon>
        <taxon>Devosiaceae</taxon>
        <taxon>Devosia</taxon>
    </lineage>
</organism>
<dbReference type="GO" id="GO:1990060">
    <property type="term" value="C:maltose transport complex"/>
    <property type="evidence" value="ECO:0007669"/>
    <property type="project" value="TreeGrafter"/>
</dbReference>